<dbReference type="Ensembl" id="ENSPEMT00000034720.1">
    <property type="protein sequence ID" value="ENSPEMP00000029707.1"/>
    <property type="gene ID" value="ENSPEMG00000025987.1"/>
</dbReference>
<keyword evidence="1" id="KW-0479">Metal-binding</keyword>
<dbReference type="AlphaFoldDB" id="A0A8C8UB35"/>
<proteinExistence type="predicted"/>
<dbReference type="GO" id="GO:0008270">
    <property type="term" value="F:zinc ion binding"/>
    <property type="evidence" value="ECO:0007669"/>
    <property type="project" value="UniProtKB-KW"/>
</dbReference>
<reference evidence="6" key="1">
    <citation type="submission" date="2018-10" db="EMBL/GenBank/DDBJ databases">
        <title>Improved assembly of the deer mouse Peromyscus maniculatus genome.</title>
        <authorList>
            <person name="Lassance J.-M."/>
            <person name="Hoekstra H.E."/>
        </authorList>
    </citation>
    <scope>NUCLEOTIDE SEQUENCE [LARGE SCALE GENOMIC DNA]</scope>
</reference>
<sequence>MDISLNYEEMESNISQAFQKELTCFICLSCLIEPVTVSCGHSFCRASICCPAEGEHGGVQKEASLS</sequence>
<evidence type="ECO:0000256" key="2">
    <source>
        <dbReference type="ARBA" id="ARBA00022771"/>
    </source>
</evidence>
<dbReference type="SUPFAM" id="SSF57850">
    <property type="entry name" value="RING/U-box"/>
    <property type="match status" value="1"/>
</dbReference>
<dbReference type="Gene3D" id="3.30.40.10">
    <property type="entry name" value="Zinc/RING finger domain, C3HC4 (zinc finger)"/>
    <property type="match status" value="1"/>
</dbReference>
<feature type="domain" description="Zinc finger RING-type eukaryotic" evidence="4">
    <location>
        <begin position="24"/>
        <end position="48"/>
    </location>
</feature>
<dbReference type="Pfam" id="PF13445">
    <property type="entry name" value="zf-RING_UBOX"/>
    <property type="match status" value="1"/>
</dbReference>
<evidence type="ECO:0000259" key="4">
    <source>
        <dbReference type="Pfam" id="PF13445"/>
    </source>
</evidence>
<accession>A0A8C8UB35</accession>
<evidence type="ECO:0000256" key="1">
    <source>
        <dbReference type="ARBA" id="ARBA00022723"/>
    </source>
</evidence>
<evidence type="ECO:0000313" key="5">
    <source>
        <dbReference type="Ensembl" id="ENSPEMP00000029707.1"/>
    </source>
</evidence>
<reference evidence="5" key="3">
    <citation type="submission" date="2025-09" db="UniProtKB">
        <authorList>
            <consortium name="Ensembl"/>
        </authorList>
    </citation>
    <scope>IDENTIFICATION</scope>
</reference>
<protein>
    <recommendedName>
        <fullName evidence="4">Zinc finger RING-type eukaryotic domain-containing protein</fullName>
    </recommendedName>
</protein>
<organism evidence="5 6">
    <name type="scientific">Peromyscus maniculatus bairdii</name>
    <name type="common">Prairie deer mouse</name>
    <dbReference type="NCBI Taxonomy" id="230844"/>
    <lineage>
        <taxon>Eukaryota</taxon>
        <taxon>Metazoa</taxon>
        <taxon>Chordata</taxon>
        <taxon>Craniata</taxon>
        <taxon>Vertebrata</taxon>
        <taxon>Euteleostomi</taxon>
        <taxon>Mammalia</taxon>
        <taxon>Eutheria</taxon>
        <taxon>Euarchontoglires</taxon>
        <taxon>Glires</taxon>
        <taxon>Rodentia</taxon>
        <taxon>Myomorpha</taxon>
        <taxon>Muroidea</taxon>
        <taxon>Cricetidae</taxon>
        <taxon>Neotominae</taxon>
        <taxon>Peromyscus</taxon>
    </lineage>
</organism>
<keyword evidence="6" id="KW-1185">Reference proteome</keyword>
<evidence type="ECO:0000313" key="6">
    <source>
        <dbReference type="Proteomes" id="UP000694547"/>
    </source>
</evidence>
<evidence type="ECO:0000256" key="3">
    <source>
        <dbReference type="ARBA" id="ARBA00022833"/>
    </source>
</evidence>
<reference evidence="5" key="2">
    <citation type="submission" date="2025-08" db="UniProtKB">
        <authorList>
            <consortium name="Ensembl"/>
        </authorList>
    </citation>
    <scope>IDENTIFICATION</scope>
</reference>
<keyword evidence="3" id="KW-0862">Zinc</keyword>
<dbReference type="InterPro" id="IPR027370">
    <property type="entry name" value="Znf-RING_euk"/>
</dbReference>
<name>A0A8C8UB35_PERMB</name>
<keyword evidence="2" id="KW-0863">Zinc-finger</keyword>
<dbReference type="Proteomes" id="UP000694547">
    <property type="component" value="Unassembled WGS sequence"/>
</dbReference>
<dbReference type="InterPro" id="IPR013083">
    <property type="entry name" value="Znf_RING/FYVE/PHD"/>
</dbReference>